<gene>
    <name evidence="1" type="ORF">MLD38_027156</name>
</gene>
<reference evidence="2" key="1">
    <citation type="journal article" date="2023" name="Front. Plant Sci.">
        <title>Chromosomal-level genome assembly of Melastoma candidum provides insights into trichome evolution.</title>
        <authorList>
            <person name="Zhong Y."/>
            <person name="Wu W."/>
            <person name="Sun C."/>
            <person name="Zou P."/>
            <person name="Liu Y."/>
            <person name="Dai S."/>
            <person name="Zhou R."/>
        </authorList>
    </citation>
    <scope>NUCLEOTIDE SEQUENCE [LARGE SCALE GENOMIC DNA]</scope>
</reference>
<evidence type="ECO:0000313" key="1">
    <source>
        <dbReference type="EMBL" id="KAI4342538.1"/>
    </source>
</evidence>
<evidence type="ECO:0000313" key="2">
    <source>
        <dbReference type="Proteomes" id="UP001057402"/>
    </source>
</evidence>
<proteinExistence type="predicted"/>
<keyword evidence="2" id="KW-1185">Reference proteome</keyword>
<protein>
    <submittedName>
        <fullName evidence="1">Uncharacterized protein</fullName>
    </submittedName>
</protein>
<organism evidence="1 2">
    <name type="scientific">Melastoma candidum</name>
    <dbReference type="NCBI Taxonomy" id="119954"/>
    <lineage>
        <taxon>Eukaryota</taxon>
        <taxon>Viridiplantae</taxon>
        <taxon>Streptophyta</taxon>
        <taxon>Embryophyta</taxon>
        <taxon>Tracheophyta</taxon>
        <taxon>Spermatophyta</taxon>
        <taxon>Magnoliopsida</taxon>
        <taxon>eudicotyledons</taxon>
        <taxon>Gunneridae</taxon>
        <taxon>Pentapetalae</taxon>
        <taxon>rosids</taxon>
        <taxon>malvids</taxon>
        <taxon>Myrtales</taxon>
        <taxon>Melastomataceae</taxon>
        <taxon>Melastomatoideae</taxon>
        <taxon>Melastomateae</taxon>
        <taxon>Melastoma</taxon>
    </lineage>
</organism>
<dbReference type="EMBL" id="CM042886">
    <property type="protein sequence ID" value="KAI4342538.1"/>
    <property type="molecule type" value="Genomic_DNA"/>
</dbReference>
<name>A0ACB9P0L4_9MYRT</name>
<dbReference type="Proteomes" id="UP001057402">
    <property type="component" value="Chromosome 7"/>
</dbReference>
<sequence>MSSLMASSEDSWKPPSTTDDATAGSYWLNWRVLLCSVSLMSSSALAVYLIWRHEAFLTSSREGAPGEEAEAEAEAEERGTLYEEETWSPCLNGVHPAWLLAFRAISFVVLMMMLVVISFVDGPSIYYYYTQWTFVLITVYFGLGSLSSFYGCYKHHRRAAGEKIDNVDLDAEQGTYPAPNRTSATTTTVKESIGNIRIRKTASAWGYVFQTLFQMNAGAVVLTDCVFWFIIVPFLAINKYNLSILDINMHSVNVVLLIGETALNSLRFPLFRIGYFFLWTVIYVVFQWILHACVSIWWPYPFLDLSMPFAPLWYFSVALLHFPCYGIFSLVIKLKHALLRRWFPQSYNQDAEEISYRQRSTQNSPYLSQKVFKSKMGDHSHCP</sequence>
<comment type="caution">
    <text evidence="1">The sequence shown here is derived from an EMBL/GenBank/DDBJ whole genome shotgun (WGS) entry which is preliminary data.</text>
</comment>
<accession>A0ACB9P0L4</accession>